<gene>
    <name evidence="3" type="ORF">M427DRAFT_53933</name>
</gene>
<dbReference type="AlphaFoldDB" id="A0A139AMU1"/>
<evidence type="ECO:0000256" key="1">
    <source>
        <dbReference type="SAM" id="MobiDB-lite"/>
    </source>
</evidence>
<proteinExistence type="predicted"/>
<accession>A0A139AMU1</accession>
<protein>
    <recommendedName>
        <fullName evidence="2">Hemerythrin-like domain-containing protein</fullName>
    </recommendedName>
</protein>
<dbReference type="OrthoDB" id="10558466at2759"/>
<dbReference type="InterPro" id="IPR012312">
    <property type="entry name" value="Hemerythrin-like"/>
</dbReference>
<feature type="compositionally biased region" description="Low complexity" evidence="1">
    <location>
        <begin position="38"/>
        <end position="49"/>
    </location>
</feature>
<evidence type="ECO:0000313" key="3">
    <source>
        <dbReference type="EMBL" id="KXS18087.1"/>
    </source>
</evidence>
<dbReference type="Proteomes" id="UP000070544">
    <property type="component" value="Unassembled WGS sequence"/>
</dbReference>
<evidence type="ECO:0000259" key="2">
    <source>
        <dbReference type="Pfam" id="PF01814"/>
    </source>
</evidence>
<sequence>MSASAIVARSAARIHARALIRANVALSTRVTALPRALPSPSRGISSSRSAMTGPDISRGRDRSNLWIEENVGILRDEVEGFQFDRRPNAKHALPKELDLAIAEDHRAILSTYSRYVVSGDPVEKRFLLDDLIRRIAVHAAAEELVLYSEQDSVKGLAFAHSHAEVRDKLQSLEAQGLSEERFDSILHEIIMDFKEHVSTEETVTLPSLRTSLGQDAVATMRELGLQYQNATTVVPRQARAPASRATGPMLPAGSVAAVWDAVSKAVGGVRA</sequence>
<keyword evidence="4" id="KW-1185">Reference proteome</keyword>
<evidence type="ECO:0000313" key="4">
    <source>
        <dbReference type="Proteomes" id="UP000070544"/>
    </source>
</evidence>
<dbReference type="STRING" id="1344416.A0A139AMU1"/>
<feature type="region of interest" description="Disordered" evidence="1">
    <location>
        <begin position="36"/>
        <end position="57"/>
    </location>
</feature>
<reference evidence="3 4" key="1">
    <citation type="journal article" date="2015" name="Genome Biol. Evol.">
        <title>Phylogenomic analyses indicate that early fungi evolved digesting cell walls of algal ancestors of land plants.</title>
        <authorList>
            <person name="Chang Y."/>
            <person name="Wang S."/>
            <person name="Sekimoto S."/>
            <person name="Aerts A.L."/>
            <person name="Choi C."/>
            <person name="Clum A."/>
            <person name="LaButti K.M."/>
            <person name="Lindquist E.A."/>
            <person name="Yee Ngan C."/>
            <person name="Ohm R.A."/>
            <person name="Salamov A.A."/>
            <person name="Grigoriev I.V."/>
            <person name="Spatafora J.W."/>
            <person name="Berbee M.L."/>
        </authorList>
    </citation>
    <scope>NUCLEOTIDE SEQUENCE [LARGE SCALE GENOMIC DNA]</scope>
    <source>
        <strain evidence="3 4">JEL478</strain>
    </source>
</reference>
<dbReference type="PANTHER" id="PTHR35585">
    <property type="entry name" value="HHE DOMAIN PROTEIN (AFU_ORTHOLOGUE AFUA_4G00730)"/>
    <property type="match status" value="1"/>
</dbReference>
<feature type="domain" description="Hemerythrin-like" evidence="2">
    <location>
        <begin position="101"/>
        <end position="206"/>
    </location>
</feature>
<dbReference type="Pfam" id="PF01814">
    <property type="entry name" value="Hemerythrin"/>
    <property type="match status" value="1"/>
</dbReference>
<dbReference type="PANTHER" id="PTHR35585:SF1">
    <property type="entry name" value="HHE DOMAIN PROTEIN (AFU_ORTHOLOGUE AFUA_4G00730)"/>
    <property type="match status" value="1"/>
</dbReference>
<organism evidence="3 4">
    <name type="scientific">Gonapodya prolifera (strain JEL478)</name>
    <name type="common">Monoblepharis prolifera</name>
    <dbReference type="NCBI Taxonomy" id="1344416"/>
    <lineage>
        <taxon>Eukaryota</taxon>
        <taxon>Fungi</taxon>
        <taxon>Fungi incertae sedis</taxon>
        <taxon>Chytridiomycota</taxon>
        <taxon>Chytridiomycota incertae sedis</taxon>
        <taxon>Monoblepharidomycetes</taxon>
        <taxon>Monoblepharidales</taxon>
        <taxon>Gonapodyaceae</taxon>
        <taxon>Gonapodya</taxon>
    </lineage>
</organism>
<name>A0A139AMU1_GONPJ</name>
<dbReference type="EMBL" id="KQ965743">
    <property type="protein sequence ID" value="KXS18087.1"/>
    <property type="molecule type" value="Genomic_DNA"/>
</dbReference>